<feature type="chain" id="PRO_5035914142" evidence="1">
    <location>
        <begin position="22"/>
        <end position="80"/>
    </location>
</feature>
<feature type="signal peptide" evidence="1">
    <location>
        <begin position="1"/>
        <end position="21"/>
    </location>
</feature>
<organism evidence="2 3">
    <name type="scientific">Arabidopsis thaliana x Arabidopsis arenosa</name>
    <dbReference type="NCBI Taxonomy" id="1240361"/>
    <lineage>
        <taxon>Eukaryota</taxon>
        <taxon>Viridiplantae</taxon>
        <taxon>Streptophyta</taxon>
        <taxon>Embryophyta</taxon>
        <taxon>Tracheophyta</taxon>
        <taxon>Spermatophyta</taxon>
        <taxon>Magnoliopsida</taxon>
        <taxon>eudicotyledons</taxon>
        <taxon>Gunneridae</taxon>
        <taxon>Pentapetalae</taxon>
        <taxon>rosids</taxon>
        <taxon>malvids</taxon>
        <taxon>Brassicales</taxon>
        <taxon>Brassicaceae</taxon>
        <taxon>Camelineae</taxon>
        <taxon>Arabidopsis</taxon>
    </lineage>
</organism>
<keyword evidence="3" id="KW-1185">Reference proteome</keyword>
<sequence length="80" mass="8849">MANTKTLVACFLVMILVVSLSNNNVLALDAGIENFSFDNCHIRCYGRDECMNYCFKIGFKKGGQCGSICITCPMKCCCQM</sequence>
<keyword evidence="1" id="KW-0732">Signal</keyword>
<name>A0A8T2AX55_9BRAS</name>
<dbReference type="EMBL" id="JAEFBK010000008">
    <property type="protein sequence ID" value="KAG7578189.1"/>
    <property type="molecule type" value="Genomic_DNA"/>
</dbReference>
<accession>A0A8T2AX55</accession>
<protein>
    <submittedName>
        <fullName evidence="2">Uncharacterized protein</fullName>
    </submittedName>
</protein>
<evidence type="ECO:0000313" key="2">
    <source>
        <dbReference type="EMBL" id="KAG7578189.1"/>
    </source>
</evidence>
<dbReference type="AlphaFoldDB" id="A0A8T2AX55"/>
<evidence type="ECO:0000313" key="3">
    <source>
        <dbReference type="Proteomes" id="UP000694240"/>
    </source>
</evidence>
<dbReference type="Proteomes" id="UP000694240">
    <property type="component" value="Chromosome 8"/>
</dbReference>
<gene>
    <name evidence="2" type="ORF">ISN45_Aa03g023970</name>
</gene>
<reference evidence="2 3" key="1">
    <citation type="submission" date="2020-12" db="EMBL/GenBank/DDBJ databases">
        <title>Concerted genomic and epigenomic changes stabilize Arabidopsis allopolyploids.</title>
        <authorList>
            <person name="Chen Z."/>
        </authorList>
    </citation>
    <scope>NUCLEOTIDE SEQUENCE [LARGE SCALE GENOMIC DNA]</scope>
    <source>
        <strain evidence="2">Allo738</strain>
        <tissue evidence="2">Leaf</tissue>
    </source>
</reference>
<comment type="caution">
    <text evidence="2">The sequence shown here is derived from an EMBL/GenBank/DDBJ whole genome shotgun (WGS) entry which is preliminary data.</text>
</comment>
<evidence type="ECO:0000256" key="1">
    <source>
        <dbReference type="SAM" id="SignalP"/>
    </source>
</evidence>
<proteinExistence type="predicted"/>